<gene>
    <name evidence="4" type="ORF">MVEN_00199000</name>
</gene>
<feature type="domain" description="DUF6534" evidence="3">
    <location>
        <begin position="170"/>
        <end position="256"/>
    </location>
</feature>
<dbReference type="PANTHER" id="PTHR40465">
    <property type="entry name" value="CHROMOSOME 1, WHOLE GENOME SHOTGUN SEQUENCE"/>
    <property type="match status" value="1"/>
</dbReference>
<keyword evidence="2" id="KW-1133">Transmembrane helix</keyword>
<evidence type="ECO:0000256" key="2">
    <source>
        <dbReference type="SAM" id="Phobius"/>
    </source>
</evidence>
<dbReference type="PANTHER" id="PTHR40465:SF1">
    <property type="entry name" value="DUF6534 DOMAIN-CONTAINING PROTEIN"/>
    <property type="match status" value="1"/>
</dbReference>
<feature type="region of interest" description="Disordered" evidence="1">
    <location>
        <begin position="295"/>
        <end position="317"/>
    </location>
</feature>
<feature type="transmembrane region" description="Helical" evidence="2">
    <location>
        <begin position="127"/>
        <end position="154"/>
    </location>
</feature>
<feature type="compositionally biased region" description="Basic and acidic residues" evidence="1">
    <location>
        <begin position="302"/>
        <end position="317"/>
    </location>
</feature>
<dbReference type="Proteomes" id="UP000620124">
    <property type="component" value="Unassembled WGS sequence"/>
</dbReference>
<evidence type="ECO:0000259" key="3">
    <source>
        <dbReference type="Pfam" id="PF20152"/>
    </source>
</evidence>
<feature type="transmembrane region" description="Helical" evidence="2">
    <location>
        <begin position="93"/>
        <end position="115"/>
    </location>
</feature>
<keyword evidence="2" id="KW-0812">Transmembrane</keyword>
<keyword evidence="5" id="KW-1185">Reference proteome</keyword>
<evidence type="ECO:0000313" key="5">
    <source>
        <dbReference type="Proteomes" id="UP000620124"/>
    </source>
</evidence>
<accession>A0A8H7DEN2</accession>
<feature type="transmembrane region" description="Helical" evidence="2">
    <location>
        <begin position="50"/>
        <end position="73"/>
    </location>
</feature>
<sequence>MDSVLSFNPHLTLGALQIGVLFSYALFGVTTTQTYMYYSRFPNDSSRLKALVAFIWVCEVAHALCIGHTLYIYTISDYVHPERLGGAVPKSLATATFFSGIIGASVQAFFSFRIYAFSNKLSISLFLWAMAFFRVVGCTVLFVTALSMTLLASWEAQWTWLLATIWAGSSANDLTITATLVLLLYKQRTHVVHTRTAALVDKLITWTIETGMLNSVLGIATLACFFTMENFIWLAMFSVTARLFANTLLASLNSRTKLRAMDQVTVTLPSFVSAIERTGTMTKATDITYEADLNSAPNNTAAREEVQEKDGREEDSV</sequence>
<reference evidence="4" key="1">
    <citation type="submission" date="2020-05" db="EMBL/GenBank/DDBJ databases">
        <title>Mycena genomes resolve the evolution of fungal bioluminescence.</title>
        <authorList>
            <person name="Tsai I.J."/>
        </authorList>
    </citation>
    <scope>NUCLEOTIDE SEQUENCE</scope>
    <source>
        <strain evidence="4">CCC161011</strain>
    </source>
</reference>
<dbReference type="Pfam" id="PF20152">
    <property type="entry name" value="DUF6534"/>
    <property type="match status" value="1"/>
</dbReference>
<keyword evidence="2" id="KW-0472">Membrane</keyword>
<evidence type="ECO:0000256" key="1">
    <source>
        <dbReference type="SAM" id="MobiDB-lite"/>
    </source>
</evidence>
<protein>
    <recommendedName>
        <fullName evidence="3">DUF6534 domain-containing protein</fullName>
    </recommendedName>
</protein>
<feature type="transmembrane region" description="Helical" evidence="2">
    <location>
        <begin position="160"/>
        <end position="185"/>
    </location>
</feature>
<dbReference type="AlphaFoldDB" id="A0A8H7DEN2"/>
<feature type="transmembrane region" description="Helical" evidence="2">
    <location>
        <begin position="232"/>
        <end position="252"/>
    </location>
</feature>
<evidence type="ECO:0000313" key="4">
    <source>
        <dbReference type="EMBL" id="KAF7368741.1"/>
    </source>
</evidence>
<organism evidence="4 5">
    <name type="scientific">Mycena venus</name>
    <dbReference type="NCBI Taxonomy" id="2733690"/>
    <lineage>
        <taxon>Eukaryota</taxon>
        <taxon>Fungi</taxon>
        <taxon>Dikarya</taxon>
        <taxon>Basidiomycota</taxon>
        <taxon>Agaricomycotina</taxon>
        <taxon>Agaricomycetes</taxon>
        <taxon>Agaricomycetidae</taxon>
        <taxon>Agaricales</taxon>
        <taxon>Marasmiineae</taxon>
        <taxon>Mycenaceae</taxon>
        <taxon>Mycena</taxon>
    </lineage>
</organism>
<dbReference type="EMBL" id="JACAZI010000002">
    <property type="protein sequence ID" value="KAF7368741.1"/>
    <property type="molecule type" value="Genomic_DNA"/>
</dbReference>
<feature type="transmembrane region" description="Helical" evidence="2">
    <location>
        <begin position="15"/>
        <end position="38"/>
    </location>
</feature>
<comment type="caution">
    <text evidence="4">The sequence shown here is derived from an EMBL/GenBank/DDBJ whole genome shotgun (WGS) entry which is preliminary data.</text>
</comment>
<proteinExistence type="predicted"/>
<dbReference type="InterPro" id="IPR045339">
    <property type="entry name" value="DUF6534"/>
</dbReference>
<dbReference type="OrthoDB" id="2535105at2759"/>
<name>A0A8H7DEN2_9AGAR</name>
<feature type="transmembrane region" description="Helical" evidence="2">
    <location>
        <begin position="206"/>
        <end position="226"/>
    </location>
</feature>